<feature type="region of interest" description="Disordered" evidence="1">
    <location>
        <begin position="1"/>
        <end position="77"/>
    </location>
</feature>
<evidence type="ECO:0000313" key="3">
    <source>
        <dbReference type="Proteomes" id="UP000530928"/>
    </source>
</evidence>
<organism evidence="2 3">
    <name type="scientific">Nonomuraea soli</name>
    <dbReference type="NCBI Taxonomy" id="1032476"/>
    <lineage>
        <taxon>Bacteria</taxon>
        <taxon>Bacillati</taxon>
        <taxon>Actinomycetota</taxon>
        <taxon>Actinomycetes</taxon>
        <taxon>Streptosporangiales</taxon>
        <taxon>Streptosporangiaceae</taxon>
        <taxon>Nonomuraea</taxon>
    </lineage>
</organism>
<name>A0A7W0HQH6_9ACTN</name>
<accession>A0A7W0HQH6</accession>
<dbReference type="EMBL" id="JACDUR010000003">
    <property type="protein sequence ID" value="MBA2891817.1"/>
    <property type="molecule type" value="Genomic_DNA"/>
</dbReference>
<comment type="caution">
    <text evidence="2">The sequence shown here is derived from an EMBL/GenBank/DDBJ whole genome shotgun (WGS) entry which is preliminary data.</text>
</comment>
<sequence length="77" mass="8716">MRPRQVQGRLTLMVGRPKSRGHDEEPSRASRPSYVTGRSRPRSNRDRLSTNPQATFPPAQLGQEYVHPATTTLWTTS</sequence>
<keyword evidence="3" id="KW-1185">Reference proteome</keyword>
<gene>
    <name evidence="2" type="ORF">HNR30_003158</name>
</gene>
<protein>
    <submittedName>
        <fullName evidence="2">Uncharacterized protein</fullName>
    </submittedName>
</protein>
<dbReference type="AlphaFoldDB" id="A0A7W0HQH6"/>
<dbReference type="Proteomes" id="UP000530928">
    <property type="component" value="Unassembled WGS sequence"/>
</dbReference>
<proteinExistence type="predicted"/>
<evidence type="ECO:0000256" key="1">
    <source>
        <dbReference type="SAM" id="MobiDB-lite"/>
    </source>
</evidence>
<evidence type="ECO:0000313" key="2">
    <source>
        <dbReference type="EMBL" id="MBA2891817.1"/>
    </source>
</evidence>
<reference evidence="2 3" key="1">
    <citation type="submission" date="2020-07" db="EMBL/GenBank/DDBJ databases">
        <title>Genomic Encyclopedia of Type Strains, Phase IV (KMG-IV): sequencing the most valuable type-strain genomes for metagenomic binning, comparative biology and taxonomic classification.</title>
        <authorList>
            <person name="Goeker M."/>
        </authorList>
    </citation>
    <scope>NUCLEOTIDE SEQUENCE [LARGE SCALE GENOMIC DNA]</scope>
    <source>
        <strain evidence="2 3">DSM 45533</strain>
    </source>
</reference>